<evidence type="ECO:0000313" key="1">
    <source>
        <dbReference type="EMBL" id="TQM39800.1"/>
    </source>
</evidence>
<dbReference type="AlphaFoldDB" id="A0A543G132"/>
<organism evidence="1 2">
    <name type="scientific">Flavobacterium branchiophilum</name>
    <dbReference type="NCBI Taxonomy" id="55197"/>
    <lineage>
        <taxon>Bacteria</taxon>
        <taxon>Pseudomonadati</taxon>
        <taxon>Bacteroidota</taxon>
        <taxon>Flavobacteriia</taxon>
        <taxon>Flavobacteriales</taxon>
        <taxon>Flavobacteriaceae</taxon>
        <taxon>Flavobacterium</taxon>
    </lineage>
</organism>
<evidence type="ECO:0000313" key="2">
    <source>
        <dbReference type="Proteomes" id="UP000320773"/>
    </source>
</evidence>
<comment type="caution">
    <text evidence="1">The sequence shown here is derived from an EMBL/GenBank/DDBJ whole genome shotgun (WGS) entry which is preliminary data.</text>
</comment>
<reference evidence="1 2" key="1">
    <citation type="submission" date="2019-06" db="EMBL/GenBank/DDBJ databases">
        <title>Genomic Encyclopedia of Archaeal and Bacterial Type Strains, Phase II (KMG-II): from individual species to whole genera.</title>
        <authorList>
            <person name="Goeker M."/>
        </authorList>
    </citation>
    <scope>NUCLEOTIDE SEQUENCE [LARGE SCALE GENOMIC DNA]</scope>
    <source>
        <strain evidence="1 2">DSM 24789</strain>
    </source>
</reference>
<proteinExistence type="predicted"/>
<name>A0A543G132_9FLAO</name>
<sequence>MKPIEVLHKKNATKPELRSALAESLGVQWNEPNQTKGDETPFKQCLNFFLSEYKIVTKLDYAFSPKHGIALKGILEKIEKVSTTGDVTATFTYLIKHLPTWYKENAFSLCVINSKFNEIIATIKTNKKISDGYKQQIITDIFR</sequence>
<protein>
    <submittedName>
        <fullName evidence="1">Uncharacterized protein</fullName>
    </submittedName>
</protein>
<dbReference type="EMBL" id="VFPJ01000001">
    <property type="protein sequence ID" value="TQM39800.1"/>
    <property type="molecule type" value="Genomic_DNA"/>
</dbReference>
<gene>
    <name evidence="1" type="ORF">BC670_0631</name>
</gene>
<dbReference type="Proteomes" id="UP000320773">
    <property type="component" value="Unassembled WGS sequence"/>
</dbReference>
<dbReference type="RefSeq" id="WP_089080511.1">
    <property type="nucleotide sequence ID" value="NZ_VFPJ01000001.1"/>
</dbReference>
<accession>A0A543G132</accession>